<dbReference type="InterPro" id="IPR019012">
    <property type="entry name" value="RNA_cap_Gua-N2-MeTrfase"/>
</dbReference>
<gene>
    <name evidence="1" type="ORF">Dasosvirus10_2</name>
</gene>
<dbReference type="SUPFAM" id="SSF53335">
    <property type="entry name" value="S-adenosyl-L-methionine-dependent methyltransferases"/>
    <property type="match status" value="1"/>
</dbReference>
<sequence>MKKIYFDKLFPLLPDHKYSKLEIDPESVQYITTPANATIITSIIEINLPTNLLPCETTILDGTAGVGGDTISFGQTFGTVIATEINFKRYCMLQNNISVYNLYNVIPINKDCLQILDKINNNHIDVIYLDPPWGGSKYKQSEKLRLSFGDRSLEDTILHILQKFTGKVKLIVLKLPKNYDLENLYRYTKNNHYTVYLYELKKMIILLFKLS</sequence>
<accession>A0A3G4ZUB6</accession>
<dbReference type="InterPro" id="IPR029063">
    <property type="entry name" value="SAM-dependent_MTases_sf"/>
</dbReference>
<dbReference type="GO" id="GO:0003676">
    <property type="term" value="F:nucleic acid binding"/>
    <property type="evidence" value="ECO:0007669"/>
    <property type="project" value="InterPro"/>
</dbReference>
<dbReference type="PANTHER" id="PTHR14741">
    <property type="entry name" value="S-ADENOSYLMETHIONINE-DEPENDENT METHYLTRANSFERASE RELATED"/>
    <property type="match status" value="1"/>
</dbReference>
<dbReference type="EMBL" id="MK072051">
    <property type="protein sequence ID" value="AYV77591.1"/>
    <property type="molecule type" value="Genomic_DNA"/>
</dbReference>
<dbReference type="Pfam" id="PF09445">
    <property type="entry name" value="Methyltransf_15"/>
    <property type="match status" value="1"/>
</dbReference>
<organism evidence="1">
    <name type="scientific">Dasosvirus sp</name>
    <dbReference type="NCBI Taxonomy" id="2487764"/>
    <lineage>
        <taxon>Viruses</taxon>
        <taxon>Varidnaviria</taxon>
        <taxon>Bamfordvirae</taxon>
        <taxon>Nucleocytoviricota</taxon>
        <taxon>Megaviricetes</taxon>
        <taxon>Imitervirales</taxon>
        <taxon>Mimiviridae</taxon>
        <taxon>Klosneuvirinae</taxon>
    </lineage>
</organism>
<reference evidence="1" key="1">
    <citation type="submission" date="2018-10" db="EMBL/GenBank/DDBJ databases">
        <title>Hidden diversity of soil giant viruses.</title>
        <authorList>
            <person name="Schulz F."/>
            <person name="Alteio L."/>
            <person name="Goudeau D."/>
            <person name="Ryan E.M."/>
            <person name="Malmstrom R.R."/>
            <person name="Blanchard J."/>
            <person name="Woyke T."/>
        </authorList>
    </citation>
    <scope>NUCLEOTIDE SEQUENCE</scope>
    <source>
        <strain evidence="1">DSV1</strain>
    </source>
</reference>
<dbReference type="GO" id="GO:0071164">
    <property type="term" value="F:RNA cap trimethylguanosine synthase activity"/>
    <property type="evidence" value="ECO:0007669"/>
    <property type="project" value="TreeGrafter"/>
</dbReference>
<proteinExistence type="predicted"/>
<dbReference type="PROSITE" id="PS00092">
    <property type="entry name" value="N6_MTASE"/>
    <property type="match status" value="1"/>
</dbReference>
<keyword evidence="1" id="KW-0808">Transferase</keyword>
<name>A0A3G4ZUB6_9VIRU</name>
<evidence type="ECO:0000313" key="1">
    <source>
        <dbReference type="EMBL" id="AYV77591.1"/>
    </source>
</evidence>
<dbReference type="Gene3D" id="3.40.50.150">
    <property type="entry name" value="Vaccinia Virus protein VP39"/>
    <property type="match status" value="1"/>
</dbReference>
<keyword evidence="1" id="KW-0489">Methyltransferase</keyword>
<protein>
    <submittedName>
        <fullName evidence="1">Putative RNA methylase</fullName>
    </submittedName>
</protein>
<dbReference type="InterPro" id="IPR002052">
    <property type="entry name" value="DNA_methylase_N6_adenine_CS"/>
</dbReference>
<dbReference type="PANTHER" id="PTHR14741:SF32">
    <property type="entry name" value="TRIMETHYLGUANOSINE SYNTHASE"/>
    <property type="match status" value="1"/>
</dbReference>